<accession>A0A6J7AS90</accession>
<dbReference type="PANTHER" id="PTHR20854:SF4">
    <property type="entry name" value="INOSITOL-1-MONOPHOSPHATASE-RELATED"/>
    <property type="match status" value="1"/>
</dbReference>
<evidence type="ECO:0000313" key="1">
    <source>
        <dbReference type="EMBL" id="CAB4835754.1"/>
    </source>
</evidence>
<organism evidence="1">
    <name type="scientific">freshwater metagenome</name>
    <dbReference type="NCBI Taxonomy" id="449393"/>
    <lineage>
        <taxon>unclassified sequences</taxon>
        <taxon>metagenomes</taxon>
        <taxon>ecological metagenomes</taxon>
    </lineage>
</organism>
<reference evidence="1" key="1">
    <citation type="submission" date="2020-05" db="EMBL/GenBank/DDBJ databases">
        <authorList>
            <person name="Chiriac C."/>
            <person name="Salcher M."/>
            <person name="Ghai R."/>
            <person name="Kavagutti S V."/>
        </authorList>
    </citation>
    <scope>NUCLEOTIDE SEQUENCE</scope>
</reference>
<name>A0A6J7AS90_9ZZZZ</name>
<dbReference type="Gene3D" id="3.30.540.10">
    <property type="entry name" value="Fructose-1,6-Bisphosphatase, subunit A, domain 1"/>
    <property type="match status" value="1"/>
</dbReference>
<sequence>MVILAPVTSDDLAAEMLTLLGMAADAVAVAMCGQGEWGLFEGGDHAAQYHHDRTADRAALAVLESADVAVLSEESGLRGGRVVGRVVVVVDPIDGSTNASRRLPWWSTALCAVDETGPWVAVVHDHDTGVRFHAVRGAGAFRTVPGGAPERVVRPDTPPLAGAVVSLAGWPPRHYGWAQFRAYGSLALELCAVADGRLDGHVQFVTDEVAAWDYLAGALVCAEAGALVADAFGRDLLDLDHAARRTPVAAGNGDLLSALLAARRDADESSSEA</sequence>
<dbReference type="PANTHER" id="PTHR20854">
    <property type="entry name" value="INOSITOL MONOPHOSPHATASE"/>
    <property type="match status" value="1"/>
</dbReference>
<proteinExistence type="predicted"/>
<dbReference type="GO" id="GO:0008934">
    <property type="term" value="F:inositol monophosphate 1-phosphatase activity"/>
    <property type="evidence" value="ECO:0007669"/>
    <property type="project" value="TreeGrafter"/>
</dbReference>
<protein>
    <submittedName>
        <fullName evidence="1">Unannotated protein</fullName>
    </submittedName>
</protein>
<dbReference type="Gene3D" id="3.40.190.80">
    <property type="match status" value="1"/>
</dbReference>
<dbReference type="PRINTS" id="PR00377">
    <property type="entry name" value="IMPHPHTASES"/>
</dbReference>
<dbReference type="GO" id="GO:0006020">
    <property type="term" value="P:inositol metabolic process"/>
    <property type="evidence" value="ECO:0007669"/>
    <property type="project" value="TreeGrafter"/>
</dbReference>
<dbReference type="InterPro" id="IPR000760">
    <property type="entry name" value="Inositol_monophosphatase-like"/>
</dbReference>
<dbReference type="GO" id="GO:0007165">
    <property type="term" value="P:signal transduction"/>
    <property type="evidence" value="ECO:0007669"/>
    <property type="project" value="TreeGrafter"/>
</dbReference>
<dbReference type="Pfam" id="PF00459">
    <property type="entry name" value="Inositol_P"/>
    <property type="match status" value="1"/>
</dbReference>
<gene>
    <name evidence="1" type="ORF">UFOPK3139_02615</name>
</gene>
<dbReference type="SUPFAM" id="SSF56655">
    <property type="entry name" value="Carbohydrate phosphatase"/>
    <property type="match status" value="1"/>
</dbReference>
<dbReference type="EMBL" id="CAFABA010000143">
    <property type="protein sequence ID" value="CAB4835754.1"/>
    <property type="molecule type" value="Genomic_DNA"/>
</dbReference>
<dbReference type="AlphaFoldDB" id="A0A6J7AS90"/>